<feature type="domain" description="MnmE helical" evidence="1">
    <location>
        <begin position="82"/>
        <end position="191"/>
    </location>
</feature>
<dbReference type="SUPFAM" id="SSF52540">
    <property type="entry name" value="P-loop containing nucleoside triphosphate hydrolases"/>
    <property type="match status" value="1"/>
</dbReference>
<dbReference type="GO" id="GO:0030488">
    <property type="term" value="P:tRNA methylation"/>
    <property type="evidence" value="ECO:0007669"/>
    <property type="project" value="TreeGrafter"/>
</dbReference>
<keyword evidence="2" id="KW-0378">Hydrolase</keyword>
<dbReference type="EC" id="3.6.5.-" evidence="2"/>
<dbReference type="Gene3D" id="3.40.50.300">
    <property type="entry name" value="P-loop containing nucleotide triphosphate hydrolases"/>
    <property type="match status" value="1"/>
</dbReference>
<comment type="caution">
    <text evidence="2">The sequence shown here is derived from an EMBL/GenBank/DDBJ whole genome shotgun (WGS) entry which is preliminary data.</text>
</comment>
<dbReference type="InterPro" id="IPR005225">
    <property type="entry name" value="Small_GTP-bd"/>
</dbReference>
<name>A0A645DQX6_9ZZZZ</name>
<proteinExistence type="predicted"/>
<dbReference type="InterPro" id="IPR025867">
    <property type="entry name" value="MnmE_helical"/>
</dbReference>
<dbReference type="AlphaFoldDB" id="A0A645DQX6"/>
<dbReference type="PANTHER" id="PTHR42714:SF2">
    <property type="entry name" value="TRNA MODIFICATION GTPASE GTPBP3, MITOCHONDRIAL"/>
    <property type="match status" value="1"/>
</dbReference>
<dbReference type="EMBL" id="VSSQ01038582">
    <property type="protein sequence ID" value="MPM91538.1"/>
    <property type="molecule type" value="Genomic_DNA"/>
</dbReference>
<accession>A0A645DQX6</accession>
<dbReference type="SUPFAM" id="SSF116878">
    <property type="entry name" value="TrmE connector domain"/>
    <property type="match status" value="1"/>
</dbReference>
<dbReference type="InterPro" id="IPR027417">
    <property type="entry name" value="P-loop_NTPase"/>
</dbReference>
<organism evidence="2">
    <name type="scientific">bioreactor metagenome</name>
    <dbReference type="NCBI Taxonomy" id="1076179"/>
    <lineage>
        <taxon>unclassified sequences</taxon>
        <taxon>metagenomes</taxon>
        <taxon>ecological metagenomes</taxon>
    </lineage>
</organism>
<protein>
    <submittedName>
        <fullName evidence="2">tRNA modification GTPase MnmE</fullName>
        <ecNumber evidence="2">3.6.5.-</ecNumber>
    </submittedName>
</protein>
<dbReference type="GO" id="GO:0016787">
    <property type="term" value="F:hydrolase activity"/>
    <property type="evidence" value="ECO:0007669"/>
    <property type="project" value="UniProtKB-KW"/>
</dbReference>
<dbReference type="NCBIfam" id="TIGR00231">
    <property type="entry name" value="small_GTP"/>
    <property type="match status" value="1"/>
</dbReference>
<dbReference type="GO" id="GO:0002098">
    <property type="term" value="P:tRNA wobble uridine modification"/>
    <property type="evidence" value="ECO:0007669"/>
    <property type="project" value="TreeGrafter"/>
</dbReference>
<dbReference type="GO" id="GO:0005525">
    <property type="term" value="F:GTP binding"/>
    <property type="evidence" value="ECO:0007669"/>
    <property type="project" value="InterPro"/>
</dbReference>
<evidence type="ECO:0000313" key="2">
    <source>
        <dbReference type="EMBL" id="MPM91538.1"/>
    </source>
</evidence>
<dbReference type="Pfam" id="PF12631">
    <property type="entry name" value="MnmE_helical"/>
    <property type="match status" value="1"/>
</dbReference>
<sequence>MPGTTRDLVEGVIQLENVTLHLIDTAGLRATSDLIEQLGIDRTFKVLDEAELVIIVLDASRGISAYEKELIRMTDTKKQIVVYNKNDLVQSSAQLSISALNHDIKPLLDEIERIFAAEIMVIDQDILNNDRQIGLAKQALSALDQALAALNDGMELDIVLIDIEQAYQLLKSILGEVKQEDLLDTLFSSFCLGK</sequence>
<dbReference type="GO" id="GO:0005829">
    <property type="term" value="C:cytosol"/>
    <property type="evidence" value="ECO:0007669"/>
    <property type="project" value="TreeGrafter"/>
</dbReference>
<evidence type="ECO:0000259" key="1">
    <source>
        <dbReference type="Pfam" id="PF12631"/>
    </source>
</evidence>
<dbReference type="PANTHER" id="PTHR42714">
    <property type="entry name" value="TRNA MODIFICATION GTPASE GTPBP3"/>
    <property type="match status" value="1"/>
</dbReference>
<reference evidence="2" key="1">
    <citation type="submission" date="2019-08" db="EMBL/GenBank/DDBJ databases">
        <authorList>
            <person name="Kucharzyk K."/>
            <person name="Murdoch R.W."/>
            <person name="Higgins S."/>
            <person name="Loffler F."/>
        </authorList>
    </citation>
    <scope>NUCLEOTIDE SEQUENCE</scope>
</reference>
<gene>
    <name evidence="2" type="primary">mnmE_44</name>
    <name evidence="2" type="ORF">SDC9_138669</name>
</gene>